<gene>
    <name evidence="1" type="ORF">H072_8177</name>
</gene>
<dbReference type="AlphaFoldDB" id="S8AAF9"/>
<keyword evidence="2" id="KW-1185">Reference proteome</keyword>
<accession>S8AAF9</accession>
<sequence>MATLTNSVNSIVPATADLRKASVEQHRAKNRKMRYRNVNVTLLGQPIDVVNPFSDAPCKRWNDRNKFKMPNPNTSGGDSCQCSSCRSWRYEASNRNKARLHRVWDEDARGDNTYFYDALEQDNIYRDGVDGVLYSYDRPTGPNHGSQILTQALDIAIDKMERKQLEQLVKNEYDIVYSDESASSEDDEYEFV</sequence>
<organism evidence="1 2">
    <name type="scientific">Dactylellina haptotyla (strain CBS 200.50)</name>
    <name type="common">Nematode-trapping fungus</name>
    <name type="synonym">Monacrosporium haptotylum</name>
    <dbReference type="NCBI Taxonomy" id="1284197"/>
    <lineage>
        <taxon>Eukaryota</taxon>
        <taxon>Fungi</taxon>
        <taxon>Dikarya</taxon>
        <taxon>Ascomycota</taxon>
        <taxon>Pezizomycotina</taxon>
        <taxon>Orbiliomycetes</taxon>
        <taxon>Orbiliales</taxon>
        <taxon>Orbiliaceae</taxon>
        <taxon>Dactylellina</taxon>
    </lineage>
</organism>
<dbReference type="Proteomes" id="UP000015100">
    <property type="component" value="Unassembled WGS sequence"/>
</dbReference>
<protein>
    <submittedName>
        <fullName evidence="1">Uncharacterized protein</fullName>
    </submittedName>
</protein>
<reference evidence="2" key="2">
    <citation type="submission" date="2013-04" db="EMBL/GenBank/DDBJ databases">
        <title>Genomic mechanisms accounting for the adaptation to parasitism in nematode-trapping fungi.</title>
        <authorList>
            <person name="Ahren D.G."/>
        </authorList>
    </citation>
    <scope>NUCLEOTIDE SEQUENCE [LARGE SCALE GENOMIC DNA]</scope>
    <source>
        <strain evidence="2">CBS 200.50</strain>
    </source>
</reference>
<evidence type="ECO:0000313" key="2">
    <source>
        <dbReference type="Proteomes" id="UP000015100"/>
    </source>
</evidence>
<comment type="caution">
    <text evidence="1">The sequence shown here is derived from an EMBL/GenBank/DDBJ whole genome shotgun (WGS) entry which is preliminary data.</text>
</comment>
<dbReference type="EMBL" id="AQGS01000579">
    <property type="protein sequence ID" value="EPS38096.1"/>
    <property type="molecule type" value="Genomic_DNA"/>
</dbReference>
<proteinExistence type="predicted"/>
<name>S8AAF9_DACHA</name>
<evidence type="ECO:0000313" key="1">
    <source>
        <dbReference type="EMBL" id="EPS38096.1"/>
    </source>
</evidence>
<reference evidence="1 2" key="1">
    <citation type="journal article" date="2013" name="PLoS Genet.">
        <title>Genomic mechanisms accounting for the adaptation to parasitism in nematode-trapping fungi.</title>
        <authorList>
            <person name="Meerupati T."/>
            <person name="Andersson K.M."/>
            <person name="Friman E."/>
            <person name="Kumar D."/>
            <person name="Tunlid A."/>
            <person name="Ahren D."/>
        </authorList>
    </citation>
    <scope>NUCLEOTIDE SEQUENCE [LARGE SCALE GENOMIC DNA]</scope>
    <source>
        <strain evidence="1 2">CBS 200.50</strain>
    </source>
</reference>
<dbReference type="OMA" id="EREYLWD"/>
<dbReference type="HOGENOM" id="CLU_1415112_0_0_1"/>
<dbReference type="OrthoDB" id="5153521at2759"/>